<evidence type="ECO:0000256" key="1">
    <source>
        <dbReference type="SAM" id="MobiDB-lite"/>
    </source>
</evidence>
<organism evidence="2 3">
    <name type="scientific">Zopfia rhizophila CBS 207.26</name>
    <dbReference type="NCBI Taxonomy" id="1314779"/>
    <lineage>
        <taxon>Eukaryota</taxon>
        <taxon>Fungi</taxon>
        <taxon>Dikarya</taxon>
        <taxon>Ascomycota</taxon>
        <taxon>Pezizomycotina</taxon>
        <taxon>Dothideomycetes</taxon>
        <taxon>Dothideomycetes incertae sedis</taxon>
        <taxon>Zopfiaceae</taxon>
        <taxon>Zopfia</taxon>
    </lineage>
</organism>
<gene>
    <name evidence="2" type="ORF">K469DRAFT_697336</name>
</gene>
<dbReference type="AlphaFoldDB" id="A0A6A6D591"/>
<sequence length="384" mass="41787">AGDVEQAKSIVRVTDAAQRWAENTTGREATLDEHMNGMREEITKSLQNTLHLAEREQGWVSEEQARKLRGVLETAARHNKSLAVGEAPADLDTDPHSRPAYGLQLVQEMNAPEAVKQQLSDGLRDLDNLAFGARKKNLRGPLESLFGNLGGAAAIGAAGYFGGPTAAIGTGLALGAGAQPVARKLGEKIGRRIDRAAGISEPTLQLARRQALKTLGDQSPGEDTLVSLARLQEQLTDPSLEVPKTADQIRESQHFLNLAKRRWDSNLPIDESLPSRLTPEHRQALFDWLTEKQDKILASVGEGNAADLAQNRRELESAEARKQRELDQMAAQAQGPDRRVLSPEQAFEAAERERAQEASPLRIGRDLKRAQQAMAAARAAEEPG</sequence>
<evidence type="ECO:0000313" key="2">
    <source>
        <dbReference type="EMBL" id="KAF2174303.1"/>
    </source>
</evidence>
<dbReference type="Proteomes" id="UP000800200">
    <property type="component" value="Unassembled WGS sequence"/>
</dbReference>
<proteinExistence type="predicted"/>
<feature type="non-terminal residue" evidence="2">
    <location>
        <position position="1"/>
    </location>
</feature>
<evidence type="ECO:0000313" key="3">
    <source>
        <dbReference type="Proteomes" id="UP000800200"/>
    </source>
</evidence>
<keyword evidence="3" id="KW-1185">Reference proteome</keyword>
<feature type="region of interest" description="Disordered" evidence="1">
    <location>
        <begin position="321"/>
        <end position="384"/>
    </location>
</feature>
<accession>A0A6A6D591</accession>
<name>A0A6A6D591_9PEZI</name>
<reference evidence="2" key="1">
    <citation type="journal article" date="2020" name="Stud. Mycol.">
        <title>101 Dothideomycetes genomes: a test case for predicting lifestyles and emergence of pathogens.</title>
        <authorList>
            <person name="Haridas S."/>
            <person name="Albert R."/>
            <person name="Binder M."/>
            <person name="Bloem J."/>
            <person name="Labutti K."/>
            <person name="Salamov A."/>
            <person name="Andreopoulos B."/>
            <person name="Baker S."/>
            <person name="Barry K."/>
            <person name="Bills G."/>
            <person name="Bluhm B."/>
            <person name="Cannon C."/>
            <person name="Castanera R."/>
            <person name="Culley D."/>
            <person name="Daum C."/>
            <person name="Ezra D."/>
            <person name="Gonzalez J."/>
            <person name="Henrissat B."/>
            <person name="Kuo A."/>
            <person name="Liang C."/>
            <person name="Lipzen A."/>
            <person name="Lutzoni F."/>
            <person name="Magnuson J."/>
            <person name="Mondo S."/>
            <person name="Nolan M."/>
            <person name="Ohm R."/>
            <person name="Pangilinan J."/>
            <person name="Park H.-J."/>
            <person name="Ramirez L."/>
            <person name="Alfaro M."/>
            <person name="Sun H."/>
            <person name="Tritt A."/>
            <person name="Yoshinaga Y."/>
            <person name="Zwiers L.-H."/>
            <person name="Turgeon B."/>
            <person name="Goodwin S."/>
            <person name="Spatafora J."/>
            <person name="Crous P."/>
            <person name="Grigoriev I."/>
        </authorList>
    </citation>
    <scope>NUCLEOTIDE SEQUENCE</scope>
    <source>
        <strain evidence="2">CBS 207.26</strain>
    </source>
</reference>
<dbReference type="EMBL" id="ML995420">
    <property type="protein sequence ID" value="KAF2174303.1"/>
    <property type="molecule type" value="Genomic_DNA"/>
</dbReference>
<protein>
    <submittedName>
        <fullName evidence="2">Uncharacterized protein</fullName>
    </submittedName>
</protein>
<feature type="non-terminal residue" evidence="2">
    <location>
        <position position="384"/>
    </location>
</feature>